<dbReference type="AlphaFoldDB" id="A0A1A9Z3K6"/>
<feature type="signal peptide" evidence="1">
    <location>
        <begin position="1"/>
        <end position="17"/>
    </location>
</feature>
<reference evidence="2" key="2">
    <citation type="submission" date="2020-05" db="UniProtKB">
        <authorList>
            <consortium name="EnsemblMetazoa"/>
        </authorList>
    </citation>
    <scope>IDENTIFICATION</scope>
    <source>
        <strain evidence="2">IAEA</strain>
    </source>
</reference>
<evidence type="ECO:0000313" key="3">
    <source>
        <dbReference type="Proteomes" id="UP000092445"/>
    </source>
</evidence>
<keyword evidence="1" id="KW-0732">Signal</keyword>
<evidence type="ECO:0000313" key="2">
    <source>
        <dbReference type="EnsemblMetazoa" id="GPAI002856-PA"/>
    </source>
</evidence>
<accession>A0A1A9Z3K6</accession>
<feature type="chain" id="PRO_5008402545" evidence="1">
    <location>
        <begin position="18"/>
        <end position="172"/>
    </location>
</feature>
<reference evidence="3" key="1">
    <citation type="submission" date="2014-03" db="EMBL/GenBank/DDBJ databases">
        <authorList>
            <person name="Aksoy S."/>
            <person name="Warren W."/>
            <person name="Wilson R.K."/>
        </authorList>
    </citation>
    <scope>NUCLEOTIDE SEQUENCE [LARGE SCALE GENOMIC DNA]</scope>
    <source>
        <strain evidence="3">IAEA</strain>
    </source>
</reference>
<dbReference type="EnsemblMetazoa" id="GPAI002856-RA">
    <property type="protein sequence ID" value="GPAI002856-PA"/>
    <property type="gene ID" value="GPAI002856"/>
</dbReference>
<sequence length="172" mass="19786">MHNVFFLLLLYVPIGRSAQFLTIEPLNTPNKLVSHFHIIASKLSVICERVAKRVNESNFPKITIYSSGGQTDNVRRRAVIELSSFRPLPRLPKVPGRRNPMVDLAYSLSSKPVSPDLKRDNYSLHRLSQIVLAKQLRRFPSFLKVVQHNMTNMTTIIDKHFYNLKAEGFFHS</sequence>
<keyword evidence="3" id="KW-1185">Reference proteome</keyword>
<name>A0A1A9Z3K6_GLOPL</name>
<dbReference type="Proteomes" id="UP000092445">
    <property type="component" value="Unassembled WGS sequence"/>
</dbReference>
<protein>
    <submittedName>
        <fullName evidence="2">Uncharacterized protein</fullName>
    </submittedName>
</protein>
<organism evidence="2 3">
    <name type="scientific">Glossina pallidipes</name>
    <name type="common">Tsetse fly</name>
    <dbReference type="NCBI Taxonomy" id="7398"/>
    <lineage>
        <taxon>Eukaryota</taxon>
        <taxon>Metazoa</taxon>
        <taxon>Ecdysozoa</taxon>
        <taxon>Arthropoda</taxon>
        <taxon>Hexapoda</taxon>
        <taxon>Insecta</taxon>
        <taxon>Pterygota</taxon>
        <taxon>Neoptera</taxon>
        <taxon>Endopterygota</taxon>
        <taxon>Diptera</taxon>
        <taxon>Brachycera</taxon>
        <taxon>Muscomorpha</taxon>
        <taxon>Hippoboscoidea</taxon>
        <taxon>Glossinidae</taxon>
        <taxon>Glossina</taxon>
    </lineage>
</organism>
<dbReference type="VEuPathDB" id="VectorBase:GPAI002856"/>
<evidence type="ECO:0000256" key="1">
    <source>
        <dbReference type="SAM" id="SignalP"/>
    </source>
</evidence>
<proteinExistence type="predicted"/>